<sequence>MNRIYLLILVIFGFFLMPTVTFACGSHSEKNSCNKKDSANTEKMDCCKNDNDSKNKKSQGCNGKCGHSNCVTTSIQFSGIFFEIQFKNNNFVFSEKKQNYFNSNTNLSSGFYSLWLIPKIS</sequence>
<name>A0A553C645_9FLAO</name>
<dbReference type="PROSITE" id="PS51257">
    <property type="entry name" value="PROKAR_LIPOPROTEIN"/>
    <property type="match status" value="1"/>
</dbReference>
<evidence type="ECO:0000313" key="3">
    <source>
        <dbReference type="Proteomes" id="UP000318585"/>
    </source>
</evidence>
<accession>A0A553C645</accession>
<reference evidence="2 3" key="1">
    <citation type="submission" date="2019-07" db="EMBL/GenBank/DDBJ databases">
        <title>Novel species of Flavobacterium.</title>
        <authorList>
            <person name="Liu Q."/>
            <person name="Xin Y.-H."/>
        </authorList>
    </citation>
    <scope>NUCLEOTIDE SEQUENCE [LARGE SCALE GENOMIC DNA]</scope>
    <source>
        <strain evidence="2 3">LB3P56</strain>
    </source>
</reference>
<keyword evidence="1" id="KW-0732">Signal</keyword>
<evidence type="ECO:0008006" key="4">
    <source>
        <dbReference type="Google" id="ProtNLM"/>
    </source>
</evidence>
<dbReference type="Proteomes" id="UP000318585">
    <property type="component" value="Unassembled WGS sequence"/>
</dbReference>
<gene>
    <name evidence="2" type="ORF">FNW17_15265</name>
</gene>
<dbReference type="EMBL" id="VJZR01000022">
    <property type="protein sequence ID" value="TRX16004.1"/>
    <property type="molecule type" value="Genomic_DNA"/>
</dbReference>
<protein>
    <recommendedName>
        <fullName evidence="4">Lipoprotein</fullName>
    </recommendedName>
</protein>
<organism evidence="2 3">
    <name type="scientific">Flavobacterium franklandianum</name>
    <dbReference type="NCBI Taxonomy" id="2594430"/>
    <lineage>
        <taxon>Bacteria</taxon>
        <taxon>Pseudomonadati</taxon>
        <taxon>Bacteroidota</taxon>
        <taxon>Flavobacteriia</taxon>
        <taxon>Flavobacteriales</taxon>
        <taxon>Flavobacteriaceae</taxon>
        <taxon>Flavobacterium</taxon>
    </lineage>
</organism>
<dbReference type="RefSeq" id="WP_144072098.1">
    <property type="nucleotide sequence ID" value="NZ_VJZR01000022.1"/>
</dbReference>
<evidence type="ECO:0000313" key="2">
    <source>
        <dbReference type="EMBL" id="TRX16004.1"/>
    </source>
</evidence>
<feature type="signal peptide" evidence="1">
    <location>
        <begin position="1"/>
        <end position="23"/>
    </location>
</feature>
<dbReference type="AlphaFoldDB" id="A0A553C645"/>
<dbReference type="OrthoDB" id="1256275at2"/>
<comment type="caution">
    <text evidence="2">The sequence shown here is derived from an EMBL/GenBank/DDBJ whole genome shotgun (WGS) entry which is preliminary data.</text>
</comment>
<proteinExistence type="predicted"/>
<feature type="chain" id="PRO_5021962534" description="Lipoprotein" evidence="1">
    <location>
        <begin position="24"/>
        <end position="121"/>
    </location>
</feature>
<keyword evidence="3" id="KW-1185">Reference proteome</keyword>
<evidence type="ECO:0000256" key="1">
    <source>
        <dbReference type="SAM" id="SignalP"/>
    </source>
</evidence>